<accession>A0ABR5F607</accession>
<protein>
    <recommendedName>
        <fullName evidence="3">Secreted protein</fullName>
    </recommendedName>
</protein>
<dbReference type="EMBL" id="JWIO01000007">
    <property type="protein sequence ID" value="KLL12124.1"/>
    <property type="molecule type" value="Genomic_DNA"/>
</dbReference>
<dbReference type="Proteomes" id="UP000035425">
    <property type="component" value="Unassembled WGS sequence"/>
</dbReference>
<name>A0ABR5F607_9ACTN</name>
<proteinExistence type="predicted"/>
<evidence type="ECO:0008006" key="3">
    <source>
        <dbReference type="Google" id="ProtNLM"/>
    </source>
</evidence>
<reference evidence="1 2" key="1">
    <citation type="submission" date="2014-12" db="EMBL/GenBank/DDBJ databases">
        <title>Frankia sp. BMG5.1 draft genome.</title>
        <authorList>
            <person name="Gtari M."/>
            <person name="Ghodhbane-Gtari F."/>
            <person name="Nouioui I."/>
            <person name="Ktari A."/>
            <person name="Hezbri K."/>
            <person name="Mimouni W."/>
            <person name="Sbissi I."/>
            <person name="Ayari A."/>
            <person name="Yamanaka T."/>
            <person name="Normand P."/>
            <person name="Tisa L.S."/>
            <person name="Boudabous A."/>
        </authorList>
    </citation>
    <scope>NUCLEOTIDE SEQUENCE [LARGE SCALE GENOMIC DNA]</scope>
    <source>
        <strain evidence="1 2">BMG5.1</strain>
    </source>
</reference>
<sequence length="88" mass="9797">MWISTRAALAMRPIFQEPRLAFWSALRCFRMAFARSPTARGALWILLCFFRSSVSDPPFGVVNGTAAVTEMWPRPAADPSPSAVARRP</sequence>
<organism evidence="1 2">
    <name type="scientific">Protofrankia coriariae</name>
    <dbReference type="NCBI Taxonomy" id="1562887"/>
    <lineage>
        <taxon>Bacteria</taxon>
        <taxon>Bacillati</taxon>
        <taxon>Actinomycetota</taxon>
        <taxon>Actinomycetes</taxon>
        <taxon>Frankiales</taxon>
        <taxon>Frankiaceae</taxon>
        <taxon>Protofrankia</taxon>
    </lineage>
</organism>
<evidence type="ECO:0000313" key="2">
    <source>
        <dbReference type="Proteomes" id="UP000035425"/>
    </source>
</evidence>
<keyword evidence="2" id="KW-1185">Reference proteome</keyword>
<gene>
    <name evidence="1" type="ORF">FrCorBMG51_06595</name>
</gene>
<evidence type="ECO:0000313" key="1">
    <source>
        <dbReference type="EMBL" id="KLL12124.1"/>
    </source>
</evidence>
<comment type="caution">
    <text evidence="1">The sequence shown here is derived from an EMBL/GenBank/DDBJ whole genome shotgun (WGS) entry which is preliminary data.</text>
</comment>